<gene>
    <name evidence="2" type="ORF">KOI35_35870</name>
</gene>
<feature type="transmembrane region" description="Helical" evidence="1">
    <location>
        <begin position="135"/>
        <end position="152"/>
    </location>
</feature>
<accession>A0ABS5YZN0</accession>
<feature type="transmembrane region" description="Helical" evidence="1">
    <location>
        <begin position="65"/>
        <end position="87"/>
    </location>
</feature>
<reference evidence="2 3" key="1">
    <citation type="submission" date="2021-06" db="EMBL/GenBank/DDBJ databases">
        <title>Actinoplanes lichenicola sp. nov., and Actinoplanes ovalisporus sp. nov., isolated from lichen in Thailand.</title>
        <authorList>
            <person name="Saeng-In P."/>
            <person name="Kanchanasin P."/>
            <person name="Yuki M."/>
            <person name="Kudo T."/>
            <person name="Ohkuma M."/>
            <person name="Phongsopitanun W."/>
            <person name="Tanasupawat S."/>
        </authorList>
    </citation>
    <scope>NUCLEOTIDE SEQUENCE [LARGE SCALE GENOMIC DNA]</scope>
    <source>
        <strain evidence="2 3">NBRC 110975</strain>
    </source>
</reference>
<evidence type="ECO:0000256" key="1">
    <source>
        <dbReference type="SAM" id="Phobius"/>
    </source>
</evidence>
<evidence type="ECO:0008006" key="4">
    <source>
        <dbReference type="Google" id="ProtNLM"/>
    </source>
</evidence>
<dbReference type="Proteomes" id="UP001519654">
    <property type="component" value="Unassembled WGS sequence"/>
</dbReference>
<evidence type="ECO:0000313" key="2">
    <source>
        <dbReference type="EMBL" id="MBU2668902.1"/>
    </source>
</evidence>
<dbReference type="RefSeq" id="WP_215793152.1">
    <property type="nucleotide sequence ID" value="NZ_JAHKKG010000013.1"/>
</dbReference>
<keyword evidence="1" id="KW-1133">Transmembrane helix</keyword>
<keyword evidence="1" id="KW-0812">Transmembrane</keyword>
<name>A0ABS5YZN0_9ACTN</name>
<feature type="transmembrane region" description="Helical" evidence="1">
    <location>
        <begin position="172"/>
        <end position="190"/>
    </location>
</feature>
<sequence length="195" mass="19454">MLIAYAAHRAAAGDDPIRTALRWTQAGFLVLGALAVTHEYEAGGQIRATLLAVPRRGRVLSGKGVAVFAAALIAAAPIVVAAAMAGGDLGTTAGTSVPGTSLDPGRLASLTAYLVGVTLIAAATGTLVRNSLSAVAVLLTAFLVVAPLVRAGRPQTGPWLPDTLLLAPSTGGVALAVWTSAAAALASIAFSRRNP</sequence>
<keyword evidence="1" id="KW-0472">Membrane</keyword>
<evidence type="ECO:0000313" key="3">
    <source>
        <dbReference type="Proteomes" id="UP001519654"/>
    </source>
</evidence>
<comment type="caution">
    <text evidence="2">The sequence shown here is derived from an EMBL/GenBank/DDBJ whole genome shotgun (WGS) entry which is preliminary data.</text>
</comment>
<keyword evidence="3" id="KW-1185">Reference proteome</keyword>
<proteinExistence type="predicted"/>
<feature type="transmembrane region" description="Helical" evidence="1">
    <location>
        <begin position="107"/>
        <end position="128"/>
    </location>
</feature>
<organism evidence="2 3">
    <name type="scientific">Paractinoplanes bogorensis</name>
    <dbReference type="NCBI Taxonomy" id="1610840"/>
    <lineage>
        <taxon>Bacteria</taxon>
        <taxon>Bacillati</taxon>
        <taxon>Actinomycetota</taxon>
        <taxon>Actinomycetes</taxon>
        <taxon>Micromonosporales</taxon>
        <taxon>Micromonosporaceae</taxon>
        <taxon>Paractinoplanes</taxon>
    </lineage>
</organism>
<dbReference type="EMBL" id="JAHKKG010000013">
    <property type="protein sequence ID" value="MBU2668902.1"/>
    <property type="molecule type" value="Genomic_DNA"/>
</dbReference>
<protein>
    <recommendedName>
        <fullName evidence="4">ABC transporter permease</fullName>
    </recommendedName>
</protein>